<comment type="caution">
    <text evidence="1">The sequence shown here is derived from an EMBL/GenBank/DDBJ whole genome shotgun (WGS) entry which is preliminary data.</text>
</comment>
<dbReference type="OrthoDB" id="9132699at2"/>
<evidence type="ECO:0000313" key="1">
    <source>
        <dbReference type="EMBL" id="OWS71396.1"/>
    </source>
</evidence>
<name>A0A254Q1I2_9BURK</name>
<gene>
    <name evidence="1" type="ORF">CBI30_07590</name>
</gene>
<accession>A0A254Q1I2</accession>
<dbReference type="Proteomes" id="UP000198104">
    <property type="component" value="Unassembled WGS sequence"/>
</dbReference>
<proteinExistence type="predicted"/>
<keyword evidence="2" id="KW-1185">Reference proteome</keyword>
<sequence length="143" mass="15704">MLFLFLCAAPALAAEPLIFHCERTEKNYTEVYELKMNSASKTQKAKVFIDGRDLDRSDELGRQSIKNVLITEATVLISMEAYFAPERFDGVQYGVGSVVTVTTINRSSGQLRKSETIQGGILSATVGEGTKSYQEQCTALAKP</sequence>
<evidence type="ECO:0000313" key="2">
    <source>
        <dbReference type="Proteomes" id="UP000198104"/>
    </source>
</evidence>
<dbReference type="AlphaFoldDB" id="A0A254Q1I2"/>
<reference evidence="1 2" key="1">
    <citation type="submission" date="2017-05" db="EMBL/GenBank/DDBJ databases">
        <title>Polynucleobacter sp. MWH-K35W1 isolated from the permanently anoxic monimolimnion of a meromictic lake.</title>
        <authorList>
            <person name="Hahn M.W."/>
        </authorList>
    </citation>
    <scope>NUCLEOTIDE SEQUENCE [LARGE SCALE GENOMIC DNA]</scope>
    <source>
        <strain evidence="1 2">MWH-K35W1</strain>
    </source>
</reference>
<dbReference type="EMBL" id="NGUO01000011">
    <property type="protein sequence ID" value="OWS71396.1"/>
    <property type="molecule type" value="Genomic_DNA"/>
</dbReference>
<organism evidence="1 2">
    <name type="scientific">Polynucleobacter aenigmaticus</name>
    <dbReference type="NCBI Taxonomy" id="1743164"/>
    <lineage>
        <taxon>Bacteria</taxon>
        <taxon>Pseudomonadati</taxon>
        <taxon>Pseudomonadota</taxon>
        <taxon>Betaproteobacteria</taxon>
        <taxon>Burkholderiales</taxon>
        <taxon>Burkholderiaceae</taxon>
        <taxon>Polynucleobacter</taxon>
    </lineage>
</organism>
<protein>
    <submittedName>
        <fullName evidence="1">Uncharacterized protein</fullName>
    </submittedName>
</protein>